<dbReference type="AlphaFoldDB" id="A0AA39VT64"/>
<evidence type="ECO:0000313" key="3">
    <source>
        <dbReference type="Proteomes" id="UP001168877"/>
    </source>
</evidence>
<comment type="caution">
    <text evidence="2">The sequence shown here is derived from an EMBL/GenBank/DDBJ whole genome shotgun (WGS) entry which is preliminary data.</text>
</comment>
<keyword evidence="3" id="KW-1185">Reference proteome</keyword>
<accession>A0AA39VT64</accession>
<sequence>MINGYILCGDIASVRLAPERDVVILWNTMSWNTVLGGCESLVKTESGQRKYRLQCDSDVRFLLLGQTVVPEVYVDLVEKVARDVRDQPAVPPRRSPIPIRVPVAPSPPPFATELVPTTQQFRLRPEVPKWDGDNGIWDGDNGIQDTFITDEQERVDANDSYLLDGDEIHESREVFTSHEDDVDTNTQGQNTGQNQGQNQWQCGAYI</sequence>
<dbReference type="EMBL" id="JAUESC010000004">
    <property type="protein sequence ID" value="KAK0597864.1"/>
    <property type="molecule type" value="Genomic_DNA"/>
</dbReference>
<organism evidence="2 3">
    <name type="scientific">Acer saccharum</name>
    <name type="common">Sugar maple</name>
    <dbReference type="NCBI Taxonomy" id="4024"/>
    <lineage>
        <taxon>Eukaryota</taxon>
        <taxon>Viridiplantae</taxon>
        <taxon>Streptophyta</taxon>
        <taxon>Embryophyta</taxon>
        <taxon>Tracheophyta</taxon>
        <taxon>Spermatophyta</taxon>
        <taxon>Magnoliopsida</taxon>
        <taxon>eudicotyledons</taxon>
        <taxon>Gunneridae</taxon>
        <taxon>Pentapetalae</taxon>
        <taxon>rosids</taxon>
        <taxon>malvids</taxon>
        <taxon>Sapindales</taxon>
        <taxon>Sapindaceae</taxon>
        <taxon>Hippocastanoideae</taxon>
        <taxon>Acereae</taxon>
        <taxon>Acer</taxon>
    </lineage>
</organism>
<feature type="compositionally biased region" description="Low complexity" evidence="1">
    <location>
        <begin position="184"/>
        <end position="199"/>
    </location>
</feature>
<feature type="region of interest" description="Disordered" evidence="1">
    <location>
        <begin position="176"/>
        <end position="206"/>
    </location>
</feature>
<name>A0AA39VT64_ACESA</name>
<evidence type="ECO:0000313" key="2">
    <source>
        <dbReference type="EMBL" id="KAK0597864.1"/>
    </source>
</evidence>
<reference evidence="2" key="2">
    <citation type="submission" date="2023-06" db="EMBL/GenBank/DDBJ databases">
        <authorList>
            <person name="Swenson N.G."/>
            <person name="Wegrzyn J.L."/>
            <person name="Mcevoy S.L."/>
        </authorList>
    </citation>
    <scope>NUCLEOTIDE SEQUENCE</scope>
    <source>
        <strain evidence="2">NS2018</strain>
        <tissue evidence="2">Leaf</tissue>
    </source>
</reference>
<gene>
    <name evidence="2" type="ORF">LWI29_029307</name>
</gene>
<protein>
    <submittedName>
        <fullName evidence="2">Uncharacterized protein</fullName>
    </submittedName>
</protein>
<proteinExistence type="predicted"/>
<dbReference type="Proteomes" id="UP001168877">
    <property type="component" value="Unassembled WGS sequence"/>
</dbReference>
<evidence type="ECO:0000256" key="1">
    <source>
        <dbReference type="SAM" id="MobiDB-lite"/>
    </source>
</evidence>
<reference evidence="2" key="1">
    <citation type="journal article" date="2022" name="Plant J.">
        <title>Strategies of tolerance reflected in two North American maple genomes.</title>
        <authorList>
            <person name="McEvoy S.L."/>
            <person name="Sezen U.U."/>
            <person name="Trouern-Trend A."/>
            <person name="McMahon S.M."/>
            <person name="Schaberg P.G."/>
            <person name="Yang J."/>
            <person name="Wegrzyn J.L."/>
            <person name="Swenson N.G."/>
        </authorList>
    </citation>
    <scope>NUCLEOTIDE SEQUENCE</scope>
    <source>
        <strain evidence="2">NS2018</strain>
    </source>
</reference>